<gene>
    <name evidence="1" type="ORF">GCM10022255_113170</name>
</gene>
<evidence type="ECO:0000313" key="1">
    <source>
        <dbReference type="EMBL" id="GAA4263954.1"/>
    </source>
</evidence>
<proteinExistence type="predicted"/>
<comment type="caution">
    <text evidence="1">The sequence shown here is derived from an EMBL/GenBank/DDBJ whole genome shotgun (WGS) entry which is preliminary data.</text>
</comment>
<sequence length="325" mass="35385">MHRYGPEYGGDEEGNHGMTNHAPMAAEVIVRRGLDINIDHWLDRYERRLDERPPAGDPIADWREALGDHRRLPAWTGLFASELRDRRWTDVLTQWWPRLLPGMVAGSTHGVIRVGHAVRTLRTGDSEPALNELANGLAFWAARYRPLPVSRHEVATDPRTALDHVPRLADQSGLIAHRIGRLGELPPRPAGDDPMRQLTSLVDAATRAYLSYGPAAPVLLVHTATAPNAVAHILPVLPRDLWAASYATSWSAVAAIVAMYAPAEGVDVAGGDPGTASAVLDRAAGHGDEHVLKFTDTAVEAYERRPDPDLLRAAQLAGALISTPH</sequence>
<keyword evidence="2" id="KW-1185">Reference proteome</keyword>
<organism evidence="1 2">
    <name type="scientific">Dactylosporangium darangshiense</name>
    <dbReference type="NCBI Taxonomy" id="579108"/>
    <lineage>
        <taxon>Bacteria</taxon>
        <taxon>Bacillati</taxon>
        <taxon>Actinomycetota</taxon>
        <taxon>Actinomycetes</taxon>
        <taxon>Micromonosporales</taxon>
        <taxon>Micromonosporaceae</taxon>
        <taxon>Dactylosporangium</taxon>
    </lineage>
</organism>
<reference evidence="2" key="1">
    <citation type="journal article" date="2019" name="Int. J. Syst. Evol. Microbiol.">
        <title>The Global Catalogue of Microorganisms (GCM) 10K type strain sequencing project: providing services to taxonomists for standard genome sequencing and annotation.</title>
        <authorList>
            <consortium name="The Broad Institute Genomics Platform"/>
            <consortium name="The Broad Institute Genome Sequencing Center for Infectious Disease"/>
            <person name="Wu L."/>
            <person name="Ma J."/>
        </authorList>
    </citation>
    <scope>NUCLEOTIDE SEQUENCE [LARGE SCALE GENOMIC DNA]</scope>
    <source>
        <strain evidence="2">JCM 17441</strain>
    </source>
</reference>
<accession>A0ABP8DVN2</accession>
<evidence type="ECO:0000313" key="2">
    <source>
        <dbReference type="Proteomes" id="UP001500620"/>
    </source>
</evidence>
<name>A0ABP8DVN2_9ACTN</name>
<dbReference type="EMBL" id="BAABAT010000086">
    <property type="protein sequence ID" value="GAA4263954.1"/>
    <property type="molecule type" value="Genomic_DNA"/>
</dbReference>
<dbReference type="Proteomes" id="UP001500620">
    <property type="component" value="Unassembled WGS sequence"/>
</dbReference>
<protein>
    <submittedName>
        <fullName evidence="1">Questin oxidase family protein</fullName>
    </submittedName>
</protein>